<protein>
    <recommendedName>
        <fullName evidence="7">DUF4179 domain-containing protein</fullName>
    </recommendedName>
</protein>
<feature type="region of interest" description="Disordered" evidence="1">
    <location>
        <begin position="379"/>
        <end position="403"/>
    </location>
</feature>
<reference evidence="5 6" key="1">
    <citation type="submission" date="2015-09" db="EMBL/GenBank/DDBJ databases">
        <title>Genome sequencing project for genomic taxonomy and phylogenomics of Bacillus-like bacteria.</title>
        <authorList>
            <person name="Liu B."/>
            <person name="Wang J."/>
            <person name="Zhu Y."/>
            <person name="Liu G."/>
            <person name="Chen Q."/>
            <person name="Chen Z."/>
            <person name="Lan J."/>
            <person name="Che J."/>
            <person name="Ge C."/>
            <person name="Shi H."/>
            <person name="Pan Z."/>
            <person name="Liu X."/>
        </authorList>
    </citation>
    <scope>NUCLEOTIDE SEQUENCE [LARGE SCALE GENOMIC DNA]</scope>
    <source>
        <strain evidence="5 6">DSM 8552</strain>
    </source>
</reference>
<feature type="compositionally biased region" description="Low complexity" evidence="1">
    <location>
        <begin position="386"/>
        <end position="401"/>
    </location>
</feature>
<sequence length="440" mass="49744">MENITVPESIDRYIRNGMQLAKQRRIRHRHRTLARWGSAMAVGILMMGLFFSIRLSPVVAAYVSHLPGMEKLVELIRDDKGLQMAAKHDLVQSIGASAAHDGVSFTVDQVLMDQKRMIVFYTIRHEQDGHAVDLENVSFSDKNGSDWVAGYSWSSSGESVATSIEQNRLDIFWENTPNVPDTLTAKVTLSVDQKKLETPFQVTFPINKTKYETLKESVYPVNQDVTIDGQRFTVSQIVVYPTQTEVSIQFDPANTKHIFDFDRLRLEDEKGRTYAFWGNGIPSTKDGQNKVTYNLESNYFEQPEKLVLKADGIRALDKDKLQVVIDGKKGTLIKAPDSRLQLTALRQNEDVVGMDFLLKVEKQDENRFSSFGYELTDDRGNQYEHVSGSSSSGDPSDVKSSQRYGSLYKRTTAKGTPDTYTFTLTDYPSRLSDGFTLQIK</sequence>
<proteinExistence type="predicted"/>
<keyword evidence="2" id="KW-1133">Transmembrane helix</keyword>
<name>A0ABR5NF26_BRECH</name>
<evidence type="ECO:0000259" key="3">
    <source>
        <dbReference type="Pfam" id="PF13786"/>
    </source>
</evidence>
<feature type="domain" description="DUF4179" evidence="3">
    <location>
        <begin position="31"/>
        <end position="124"/>
    </location>
</feature>
<evidence type="ECO:0000313" key="5">
    <source>
        <dbReference type="EMBL" id="KQL50112.1"/>
    </source>
</evidence>
<dbReference type="Pfam" id="PF13786">
    <property type="entry name" value="DUF4179"/>
    <property type="match status" value="1"/>
</dbReference>
<dbReference type="Pfam" id="PF18705">
    <property type="entry name" value="DUF5643"/>
    <property type="match status" value="1"/>
</dbReference>
<keyword evidence="2" id="KW-0472">Membrane</keyword>
<evidence type="ECO:0000256" key="1">
    <source>
        <dbReference type="SAM" id="MobiDB-lite"/>
    </source>
</evidence>
<evidence type="ECO:0000256" key="2">
    <source>
        <dbReference type="SAM" id="Phobius"/>
    </source>
</evidence>
<dbReference type="InterPro" id="IPR025436">
    <property type="entry name" value="DUF4179"/>
</dbReference>
<feature type="domain" description="DUF5643" evidence="4">
    <location>
        <begin position="218"/>
        <end position="322"/>
    </location>
</feature>
<accession>A0ABR5NF26</accession>
<organism evidence="5 6">
    <name type="scientific">Brevibacillus choshinensis</name>
    <dbReference type="NCBI Taxonomy" id="54911"/>
    <lineage>
        <taxon>Bacteria</taxon>
        <taxon>Bacillati</taxon>
        <taxon>Bacillota</taxon>
        <taxon>Bacilli</taxon>
        <taxon>Bacillales</taxon>
        <taxon>Paenibacillaceae</taxon>
        <taxon>Brevibacillus</taxon>
    </lineage>
</organism>
<dbReference type="EMBL" id="LJJB01000007">
    <property type="protein sequence ID" value="KQL50112.1"/>
    <property type="molecule type" value="Genomic_DNA"/>
</dbReference>
<dbReference type="InterPro" id="IPR040680">
    <property type="entry name" value="DUF5643"/>
</dbReference>
<keyword evidence="2" id="KW-0812">Transmembrane</keyword>
<evidence type="ECO:0000313" key="6">
    <source>
        <dbReference type="Proteomes" id="UP000051063"/>
    </source>
</evidence>
<dbReference type="Proteomes" id="UP000051063">
    <property type="component" value="Unassembled WGS sequence"/>
</dbReference>
<keyword evidence="6" id="KW-1185">Reference proteome</keyword>
<evidence type="ECO:0000259" key="4">
    <source>
        <dbReference type="Pfam" id="PF18705"/>
    </source>
</evidence>
<comment type="caution">
    <text evidence="5">The sequence shown here is derived from an EMBL/GenBank/DDBJ whole genome shotgun (WGS) entry which is preliminary data.</text>
</comment>
<feature type="transmembrane region" description="Helical" evidence="2">
    <location>
        <begin position="33"/>
        <end position="53"/>
    </location>
</feature>
<evidence type="ECO:0008006" key="7">
    <source>
        <dbReference type="Google" id="ProtNLM"/>
    </source>
</evidence>
<gene>
    <name evidence="5" type="ORF">AN963_04420</name>
</gene>
<dbReference type="Gene3D" id="2.60.40.1630">
    <property type="entry name" value="bacillus anthracis domain"/>
    <property type="match status" value="1"/>
</dbReference>